<reference evidence="1 2" key="1">
    <citation type="submission" date="2018-05" db="EMBL/GenBank/DDBJ databases">
        <title>Reference genomes for bee gut microbiota database.</title>
        <authorList>
            <person name="Ellegaard K.M."/>
        </authorList>
    </citation>
    <scope>NUCLEOTIDE SEQUENCE [LARGE SCALE GENOMIC DNA]</scope>
    <source>
        <strain evidence="1 2">ESL0284</strain>
    </source>
</reference>
<organism evidence="1 2">
    <name type="scientific">Commensalibacter melissae</name>
    <dbReference type="NCBI Taxonomy" id="2070537"/>
    <lineage>
        <taxon>Bacteria</taxon>
        <taxon>Pseudomonadati</taxon>
        <taxon>Pseudomonadota</taxon>
        <taxon>Alphaproteobacteria</taxon>
        <taxon>Acetobacterales</taxon>
        <taxon>Acetobacteraceae</taxon>
    </lineage>
</organism>
<dbReference type="OrthoDB" id="7224565at2"/>
<name>A0A318MVE1_9PROT</name>
<dbReference type="Proteomes" id="UP000247565">
    <property type="component" value="Unassembled WGS sequence"/>
</dbReference>
<sequence length="71" mass="8169">MISFASQQTSQMQRMTIVLLQFGDGNCIVEFDTPIYGQDRQPFIDTRASIMTIMEIMFDATSQFYGRLIYG</sequence>
<proteinExistence type="predicted"/>
<evidence type="ECO:0000313" key="2">
    <source>
        <dbReference type="Proteomes" id="UP000247565"/>
    </source>
</evidence>
<keyword evidence="2" id="KW-1185">Reference proteome</keyword>
<dbReference type="RefSeq" id="WP_110439440.1">
    <property type="nucleotide sequence ID" value="NZ_CP046393.1"/>
</dbReference>
<protein>
    <submittedName>
        <fullName evidence="1">Uncharacterized protein</fullName>
    </submittedName>
</protein>
<comment type="caution">
    <text evidence="1">The sequence shown here is derived from an EMBL/GenBank/DDBJ whole genome shotgun (WGS) entry which is preliminary data.</text>
</comment>
<gene>
    <name evidence="1" type="ORF">DK869_07735</name>
</gene>
<evidence type="ECO:0000313" key="1">
    <source>
        <dbReference type="EMBL" id="PXY99820.1"/>
    </source>
</evidence>
<dbReference type="AlphaFoldDB" id="A0A318MVE1"/>
<dbReference type="EMBL" id="QGLT01000004">
    <property type="protein sequence ID" value="PXY99820.1"/>
    <property type="molecule type" value="Genomic_DNA"/>
</dbReference>
<accession>A0A318MVE1</accession>